<accession>A0ABP0JPC8</accession>
<evidence type="ECO:0000256" key="2">
    <source>
        <dbReference type="SAM" id="Phobius"/>
    </source>
</evidence>
<feature type="transmembrane region" description="Helical" evidence="2">
    <location>
        <begin position="77"/>
        <end position="95"/>
    </location>
</feature>
<keyword evidence="2" id="KW-1133">Transmembrane helix</keyword>
<name>A0ABP0JPC8_9DINO</name>
<feature type="coiled-coil region" evidence="1">
    <location>
        <begin position="583"/>
        <end position="649"/>
    </location>
</feature>
<reference evidence="3 4" key="1">
    <citation type="submission" date="2024-02" db="EMBL/GenBank/DDBJ databases">
        <authorList>
            <person name="Chen Y."/>
            <person name="Shah S."/>
            <person name="Dougan E. K."/>
            <person name="Thang M."/>
            <person name="Chan C."/>
        </authorList>
    </citation>
    <scope>NUCLEOTIDE SEQUENCE [LARGE SCALE GENOMIC DNA]</scope>
</reference>
<feature type="transmembrane region" description="Helical" evidence="2">
    <location>
        <begin position="6"/>
        <end position="30"/>
    </location>
</feature>
<keyword evidence="2" id="KW-0472">Membrane</keyword>
<feature type="transmembrane region" description="Helical" evidence="2">
    <location>
        <begin position="135"/>
        <end position="153"/>
    </location>
</feature>
<organism evidence="3 4">
    <name type="scientific">Durusdinium trenchii</name>
    <dbReference type="NCBI Taxonomy" id="1381693"/>
    <lineage>
        <taxon>Eukaryota</taxon>
        <taxon>Sar</taxon>
        <taxon>Alveolata</taxon>
        <taxon>Dinophyceae</taxon>
        <taxon>Suessiales</taxon>
        <taxon>Symbiodiniaceae</taxon>
        <taxon>Durusdinium</taxon>
    </lineage>
</organism>
<evidence type="ECO:0000313" key="3">
    <source>
        <dbReference type="EMBL" id="CAK9015924.1"/>
    </source>
</evidence>
<evidence type="ECO:0000256" key="1">
    <source>
        <dbReference type="SAM" id="Coils"/>
    </source>
</evidence>
<feature type="transmembrane region" description="Helical" evidence="2">
    <location>
        <begin position="107"/>
        <end position="123"/>
    </location>
</feature>
<dbReference type="Proteomes" id="UP001642464">
    <property type="component" value="Unassembled WGS sequence"/>
</dbReference>
<keyword evidence="2" id="KW-0812">Transmembrane</keyword>
<keyword evidence="4" id="KW-1185">Reference proteome</keyword>
<proteinExistence type="predicted"/>
<evidence type="ECO:0000313" key="4">
    <source>
        <dbReference type="Proteomes" id="UP001642464"/>
    </source>
</evidence>
<protein>
    <submittedName>
        <fullName evidence="3">Uncharacterized protein</fullName>
    </submittedName>
</protein>
<keyword evidence="1" id="KW-0175">Coiled coil</keyword>
<comment type="caution">
    <text evidence="3">The sequence shown here is derived from an EMBL/GenBank/DDBJ whole genome shotgun (WGS) entry which is preliminary data.</text>
</comment>
<dbReference type="EMBL" id="CAXAMM010007969">
    <property type="protein sequence ID" value="CAK9015924.1"/>
    <property type="molecule type" value="Genomic_DNA"/>
</dbReference>
<gene>
    <name evidence="3" type="ORF">SCF082_LOCUS12967</name>
</gene>
<sequence>MDTELIFHAGALVMEAAALLRLIIWTVSFVKSQKNLFHVFPLPRMSQLLRWFKVEGQMDQQTSVELDRWRCSVTSRIWSLFSVFALGRLVMSQVLTLRGQPRLFPEFDWTFFFIAGAGLLVNCKPCAITPRSLDVWYVVTATIFNLSLIPARHVDVRDMMALTLAGRFLFAVLENAVLKHGLQMRTVEMGAVSSLLTACYDAVLEVDETLTLTEHSRQLATMLLHSAPINGTGLKGRCLLEFFPWDDQERIKQQFRRSILSESTSVTALNADMLDSDQTRVKVELFHAQFKNLADQRCFLVGLRELQMDEVVPVTERPERPEWGNGPSACFAAFEVPSFEILVLSEKMEVLCQHVLGKIPESILELASLPSQHAFCDQLQLLTNRLLQVDAQSTEQTFRFNLLGTGDVTASFTAEHDAILDTHVAVLTFGLSQPEVVLTESQQSWIPIQWAQRAEIRERVRRDLLAAGGATCGTGLGVWDESRRDDSFGGLSSLEKSSQTQVFRVPAMAWRPGTEVQRHLCSMLTRSEPLLLSEVNRDPELQRLMAKEHLSSIDKAWLAKNYDTFEVLNVHDDDAISVKLRPIDEATELEQQIEAARSEYEELQRQKQRAIAEEQYLQAGEIKRRVEAAEAELSNLMALAEALEKTEEADEGVPVLKSVTPVAFQEDVRDEALFPSLGSKPKVMTLPRFREEKEDERGPEPVEPVVSLKDALLSFLDSREGYIAHINEINNDRTLKEVMAAQQKPLMAVNKAWLKQHEEDFTLFRANDNEMYVAKTEAVASQKAARAKTNSEQKKQPAYQQVIQKADAEAAPLVYEFSHAKKEDEDLNKVAGAEAWLQKFQEALEGSSRTAKELLADVPLFAPAMGATRPRQQEELLVTFLQTWPKSFKVEKRGSGAERSYLVSLR</sequence>